<gene>
    <name evidence="1" type="ordered locus">SFHH103_02689</name>
</gene>
<organism evidence="1 2">
    <name type="scientific">Sinorhizobium fredii (strain HH103)</name>
    <dbReference type="NCBI Taxonomy" id="1117943"/>
    <lineage>
        <taxon>Bacteria</taxon>
        <taxon>Pseudomonadati</taxon>
        <taxon>Pseudomonadota</taxon>
        <taxon>Alphaproteobacteria</taxon>
        <taxon>Hyphomicrobiales</taxon>
        <taxon>Rhizobiaceae</taxon>
        <taxon>Sinorhizobium/Ensifer group</taxon>
        <taxon>Sinorhizobium</taxon>
    </lineage>
</organism>
<dbReference type="PATRIC" id="fig|380.5.peg.2859"/>
<sequence>MYSKGLRSGACDYRIILTSDTVCDTGVKTRIGFGAGRTSA</sequence>
<dbReference type="KEGG" id="sfh:SFHH103_02689"/>
<evidence type="ECO:0000313" key="2">
    <source>
        <dbReference type="Proteomes" id="UP000007735"/>
    </source>
</evidence>
<dbReference type="Proteomes" id="UP000007735">
    <property type="component" value="Chromosome"/>
</dbReference>
<proteinExistence type="predicted"/>
<accession>G9AB93</accession>
<reference evidence="1 2" key="1">
    <citation type="journal article" date="2012" name="J. Bacteriol.">
        <title>Genome sequence of the soybean symbiont Sinorhizobium fredii HH103.</title>
        <authorList>
            <person name="Weidner S."/>
            <person name="Becker A."/>
            <person name="Bonilla I."/>
            <person name="Jaenicke S."/>
            <person name="Lloret J."/>
            <person name="Margaret I."/>
            <person name="Puhler A."/>
            <person name="Ruiz-Sainz J.E."/>
            <person name="Schneiker-Bekel S."/>
            <person name="Szczepanowski R."/>
            <person name="Vinardell J.M."/>
            <person name="Zehner S."/>
            <person name="Gottfert M."/>
        </authorList>
    </citation>
    <scope>NUCLEOTIDE SEQUENCE [LARGE SCALE GENOMIC DNA]</scope>
    <source>
        <strain evidence="1 2">HH103</strain>
    </source>
</reference>
<protein>
    <submittedName>
        <fullName evidence="1">Uncharacterized protein</fullName>
    </submittedName>
</protein>
<dbReference type="STRING" id="1117943.SFHH103_02689"/>
<evidence type="ECO:0000313" key="1">
    <source>
        <dbReference type="EMBL" id="CCE97184.1"/>
    </source>
</evidence>
<dbReference type="HOGENOM" id="CLU_3295461_0_0_5"/>
<dbReference type="AlphaFoldDB" id="G9AB93"/>
<name>G9AB93_SINF1</name>
<dbReference type="EMBL" id="HE616890">
    <property type="protein sequence ID" value="CCE97184.1"/>
    <property type="molecule type" value="Genomic_DNA"/>
</dbReference>